<dbReference type="InterPro" id="IPR051534">
    <property type="entry name" value="CBASS_pafABC_assoc_protein"/>
</dbReference>
<dbReference type="PANTHER" id="PTHR34580">
    <property type="match status" value="1"/>
</dbReference>
<dbReference type="PROSITE" id="PS52050">
    <property type="entry name" value="WYL"/>
    <property type="match status" value="1"/>
</dbReference>
<keyword evidence="3" id="KW-0804">Transcription</keyword>
<dbReference type="PROSITE" id="PS00894">
    <property type="entry name" value="HTH_DEOR_1"/>
    <property type="match status" value="1"/>
</dbReference>
<name>A0ABR9VYA7_9MICO</name>
<evidence type="ECO:0000313" key="5">
    <source>
        <dbReference type="EMBL" id="MBE9403156.1"/>
    </source>
</evidence>
<reference evidence="5 6" key="1">
    <citation type="submission" date="2020-10" db="EMBL/GenBank/DDBJ databases">
        <title>Draft genome and description of Brachybacterium epidermidis sp nov.</title>
        <authorList>
            <person name="Boxberger M."/>
            <person name="La Scola B."/>
        </authorList>
    </citation>
    <scope>NUCLEOTIDE SEQUENCE [LARGE SCALE GENOMIC DNA]</scope>
    <source>
        <strain evidence="5 6">Marseille-Q2903</strain>
    </source>
</reference>
<dbReference type="InterPro" id="IPR018356">
    <property type="entry name" value="Tscrpt_reg_HTH_DeoR_CS"/>
</dbReference>
<comment type="caution">
    <text evidence="5">The sequence shown here is derived from an EMBL/GenBank/DDBJ whole genome shotgun (WGS) entry which is preliminary data.</text>
</comment>
<evidence type="ECO:0000256" key="2">
    <source>
        <dbReference type="ARBA" id="ARBA00023125"/>
    </source>
</evidence>
<dbReference type="RefSeq" id="WP_193864926.1">
    <property type="nucleotide sequence ID" value="NZ_JADEYR010000002.1"/>
</dbReference>
<dbReference type="Pfam" id="PF13280">
    <property type="entry name" value="WYL"/>
    <property type="match status" value="1"/>
</dbReference>
<dbReference type="Gene3D" id="1.10.10.10">
    <property type="entry name" value="Winged helix-like DNA-binding domain superfamily/Winged helix DNA-binding domain"/>
    <property type="match status" value="1"/>
</dbReference>
<dbReference type="InterPro" id="IPR013196">
    <property type="entry name" value="HTH_11"/>
</dbReference>
<dbReference type="PIRSF" id="PIRSF016838">
    <property type="entry name" value="PafC"/>
    <property type="match status" value="1"/>
</dbReference>
<dbReference type="InterPro" id="IPR036388">
    <property type="entry name" value="WH-like_DNA-bd_sf"/>
</dbReference>
<dbReference type="InterPro" id="IPR026881">
    <property type="entry name" value="WYL_dom"/>
</dbReference>
<keyword evidence="1" id="KW-0805">Transcription regulation</keyword>
<dbReference type="Pfam" id="PF08279">
    <property type="entry name" value="HTH_11"/>
    <property type="match status" value="1"/>
</dbReference>
<protein>
    <submittedName>
        <fullName evidence="5">YafY family transcriptional regulator</fullName>
    </submittedName>
</protein>
<dbReference type="Proteomes" id="UP000644727">
    <property type="component" value="Unassembled WGS sequence"/>
</dbReference>
<evidence type="ECO:0000259" key="4">
    <source>
        <dbReference type="PROSITE" id="PS51000"/>
    </source>
</evidence>
<dbReference type="PROSITE" id="PS51000">
    <property type="entry name" value="HTH_DEOR_2"/>
    <property type="match status" value="1"/>
</dbReference>
<sequence>MSDVTRRALRLLSLLQSRSVWTGPELAAELGVTTRTVRRDVDRLRELGYPVLTSNGHGGGYQLGAGRELPPLLLSEKEAVAVAVGLRLTAAAGIEGLDQEALRALAALERILPGALRAEVGAVSEAMGVVGRALPQVSSDVLLELATSVRDRVRVRLDYRRGDGERSQRRLEPHRVLAVDGHWYLYAWDLDREDWRTFRLDRMAEVHASTFGFTPRETGDVEQAVREAIAVSPYPKEVTVRVHLPVEQVSAMVPARAGTLTADGPDACLLRAGGNDLRGIALHLTWMDGRIEVIDPPELLEQFTWIARRAGEVAGDVDGADKGRRPDEPGSG</sequence>
<feature type="domain" description="HTH deoR-type" evidence="4">
    <location>
        <begin position="4"/>
        <end position="62"/>
    </location>
</feature>
<dbReference type="InterPro" id="IPR001034">
    <property type="entry name" value="DeoR_HTH"/>
</dbReference>
<dbReference type="EMBL" id="JADEYR010000002">
    <property type="protein sequence ID" value="MBE9403156.1"/>
    <property type="molecule type" value="Genomic_DNA"/>
</dbReference>
<dbReference type="SUPFAM" id="SSF46785">
    <property type="entry name" value="Winged helix' DNA-binding domain"/>
    <property type="match status" value="1"/>
</dbReference>
<evidence type="ECO:0000256" key="3">
    <source>
        <dbReference type="ARBA" id="ARBA00023163"/>
    </source>
</evidence>
<organism evidence="5 6">
    <name type="scientific">Brachybacterium epidermidis</name>
    <dbReference type="NCBI Taxonomy" id="2781983"/>
    <lineage>
        <taxon>Bacteria</taxon>
        <taxon>Bacillati</taxon>
        <taxon>Actinomycetota</taxon>
        <taxon>Actinomycetes</taxon>
        <taxon>Micrococcales</taxon>
        <taxon>Dermabacteraceae</taxon>
        <taxon>Brachybacterium</taxon>
    </lineage>
</organism>
<dbReference type="InterPro" id="IPR028349">
    <property type="entry name" value="PafC-like"/>
</dbReference>
<proteinExistence type="predicted"/>
<keyword evidence="6" id="KW-1185">Reference proteome</keyword>
<evidence type="ECO:0000313" key="6">
    <source>
        <dbReference type="Proteomes" id="UP000644727"/>
    </source>
</evidence>
<gene>
    <name evidence="5" type="ORF">IOE58_02735</name>
</gene>
<accession>A0ABR9VYA7</accession>
<keyword evidence="2" id="KW-0238">DNA-binding</keyword>
<dbReference type="InterPro" id="IPR036390">
    <property type="entry name" value="WH_DNA-bd_sf"/>
</dbReference>
<dbReference type="PANTHER" id="PTHR34580:SF3">
    <property type="entry name" value="PROTEIN PAFB"/>
    <property type="match status" value="1"/>
</dbReference>
<evidence type="ECO:0000256" key="1">
    <source>
        <dbReference type="ARBA" id="ARBA00023015"/>
    </source>
</evidence>